<dbReference type="EMBL" id="ML977342">
    <property type="protein sequence ID" value="KAF2109526.1"/>
    <property type="molecule type" value="Genomic_DNA"/>
</dbReference>
<dbReference type="InterPro" id="IPR002018">
    <property type="entry name" value="CarbesteraseB"/>
</dbReference>
<feature type="domain" description="Carboxylesterase type B" evidence="4">
    <location>
        <begin position="10"/>
        <end position="482"/>
    </location>
</feature>
<evidence type="ECO:0000313" key="6">
    <source>
        <dbReference type="Proteomes" id="UP000799770"/>
    </source>
</evidence>
<dbReference type="AlphaFoldDB" id="A0A6A5YQV6"/>
<comment type="similarity">
    <text evidence="1 3">Belongs to the type-B carboxylesterase/lipase family.</text>
</comment>
<evidence type="ECO:0000256" key="3">
    <source>
        <dbReference type="RuleBase" id="RU361235"/>
    </source>
</evidence>
<dbReference type="GO" id="GO:0016787">
    <property type="term" value="F:hydrolase activity"/>
    <property type="evidence" value="ECO:0007669"/>
    <property type="project" value="UniProtKB-KW"/>
</dbReference>
<dbReference type="InterPro" id="IPR019826">
    <property type="entry name" value="Carboxylesterase_B_AS"/>
</dbReference>
<protein>
    <recommendedName>
        <fullName evidence="3">Carboxylic ester hydrolase</fullName>
        <ecNumber evidence="3">3.1.1.-</ecNumber>
    </recommendedName>
</protein>
<keyword evidence="6" id="KW-1185">Reference proteome</keyword>
<dbReference type="Gene3D" id="3.40.50.1820">
    <property type="entry name" value="alpha/beta hydrolase"/>
    <property type="match status" value="1"/>
</dbReference>
<accession>A0A6A5YQV6</accession>
<evidence type="ECO:0000256" key="2">
    <source>
        <dbReference type="ARBA" id="ARBA00022801"/>
    </source>
</evidence>
<proteinExistence type="inferred from homology"/>
<dbReference type="Pfam" id="PF00135">
    <property type="entry name" value="COesterase"/>
    <property type="match status" value="1"/>
</dbReference>
<dbReference type="SUPFAM" id="SSF53474">
    <property type="entry name" value="alpha/beta-Hydrolases"/>
    <property type="match status" value="1"/>
</dbReference>
<evidence type="ECO:0000259" key="4">
    <source>
        <dbReference type="Pfam" id="PF00135"/>
    </source>
</evidence>
<dbReference type="OrthoDB" id="3200163at2759"/>
<sequence>MSTTFKHPILGEVKGNVLEGVVQFLGLKYGSLKNRLASAELVTSYGAEPIDATKFGAPPISPAGAIEREFGFIQQSLPLPDVPAQSDLEGLNLNITVPTGKDGAIDASTKLPVHVFIHGGGFMQGSSWYPHYDQASIVRISTELGKPIISITINYRLGVAGFLTSEELRKAGYKANNGFHDQRVALKWVKKFIGGFGGNEGEITVSGESAGGLSATMLLTSQEPLMKRCLSTGGAVLLFKPIPFFVADAAYQKVIEAYGLTDKSPEERIEALLKVPVDDLWQKIPPGAPLLPTTDGETVIGDPSFISVSSQADDPTFLIPGRKWCAALMIGESKLDANILAWLGLDSRNPGIASKFVASVNKTLASHPEVAQQLLSVYDIKDSTPDDEAMLQILRFATESSFYAPARAFGQGWPQTGSKYFLYHFNEGNPWDGRFKGEAGHILDVAFLFQNYNKFLDAKQQELARQYAEDFIKFVNGEDPWPPVQGEKLGARVYGPTNDGITTKYVASGDPKEVGRNDRVLKLGEAVGFDTILEVFQNFMQGR</sequence>
<gene>
    <name evidence="5" type="ORF">BDV96DRAFT_238785</name>
</gene>
<dbReference type="EC" id="3.1.1.-" evidence="3"/>
<dbReference type="Proteomes" id="UP000799770">
    <property type="component" value="Unassembled WGS sequence"/>
</dbReference>
<dbReference type="PANTHER" id="PTHR43142:SF11">
    <property type="entry name" value="CARBOXYLIC ESTER HYDROLASE"/>
    <property type="match status" value="1"/>
</dbReference>
<organism evidence="5 6">
    <name type="scientific">Lophiotrema nucula</name>
    <dbReference type="NCBI Taxonomy" id="690887"/>
    <lineage>
        <taxon>Eukaryota</taxon>
        <taxon>Fungi</taxon>
        <taxon>Dikarya</taxon>
        <taxon>Ascomycota</taxon>
        <taxon>Pezizomycotina</taxon>
        <taxon>Dothideomycetes</taxon>
        <taxon>Pleosporomycetidae</taxon>
        <taxon>Pleosporales</taxon>
        <taxon>Lophiotremataceae</taxon>
        <taxon>Lophiotrema</taxon>
    </lineage>
</organism>
<name>A0A6A5YQV6_9PLEO</name>
<evidence type="ECO:0000313" key="5">
    <source>
        <dbReference type="EMBL" id="KAF2109526.1"/>
    </source>
</evidence>
<dbReference type="PANTHER" id="PTHR43142">
    <property type="entry name" value="CARBOXYLIC ESTER HYDROLASE"/>
    <property type="match status" value="1"/>
</dbReference>
<keyword evidence="2 3" id="KW-0378">Hydrolase</keyword>
<evidence type="ECO:0000256" key="1">
    <source>
        <dbReference type="ARBA" id="ARBA00005964"/>
    </source>
</evidence>
<dbReference type="InterPro" id="IPR029058">
    <property type="entry name" value="AB_hydrolase_fold"/>
</dbReference>
<reference evidence="5" key="1">
    <citation type="journal article" date="2020" name="Stud. Mycol.">
        <title>101 Dothideomycetes genomes: a test case for predicting lifestyles and emergence of pathogens.</title>
        <authorList>
            <person name="Haridas S."/>
            <person name="Albert R."/>
            <person name="Binder M."/>
            <person name="Bloem J."/>
            <person name="Labutti K."/>
            <person name="Salamov A."/>
            <person name="Andreopoulos B."/>
            <person name="Baker S."/>
            <person name="Barry K."/>
            <person name="Bills G."/>
            <person name="Bluhm B."/>
            <person name="Cannon C."/>
            <person name="Castanera R."/>
            <person name="Culley D."/>
            <person name="Daum C."/>
            <person name="Ezra D."/>
            <person name="Gonzalez J."/>
            <person name="Henrissat B."/>
            <person name="Kuo A."/>
            <person name="Liang C."/>
            <person name="Lipzen A."/>
            <person name="Lutzoni F."/>
            <person name="Magnuson J."/>
            <person name="Mondo S."/>
            <person name="Nolan M."/>
            <person name="Ohm R."/>
            <person name="Pangilinan J."/>
            <person name="Park H.-J."/>
            <person name="Ramirez L."/>
            <person name="Alfaro M."/>
            <person name="Sun H."/>
            <person name="Tritt A."/>
            <person name="Yoshinaga Y."/>
            <person name="Zwiers L.-H."/>
            <person name="Turgeon B."/>
            <person name="Goodwin S."/>
            <person name="Spatafora J."/>
            <person name="Crous P."/>
            <person name="Grigoriev I."/>
        </authorList>
    </citation>
    <scope>NUCLEOTIDE SEQUENCE</scope>
    <source>
        <strain evidence="5">CBS 627.86</strain>
    </source>
</reference>
<dbReference type="PROSITE" id="PS00122">
    <property type="entry name" value="CARBOXYLESTERASE_B_1"/>
    <property type="match status" value="1"/>
</dbReference>